<feature type="transmembrane region" description="Helical" evidence="1">
    <location>
        <begin position="90"/>
        <end position="109"/>
    </location>
</feature>
<gene>
    <name evidence="3" type="ORF">KY465_14640</name>
</gene>
<sequence length="328" mass="35514">MSVSEASGGEVRPAKRRLEVIDLARGLALLAMASYHLIWDFEMFGYLAPGTAGSGWPKIYARGIAGSFLFLVGFSLVLSHWPRLRRRKFLLRLLVITAAAALVSLGTYFAYPDVFIFYGILHAIAVASVAALPFVFLPPALTLLAGLAALALPHFVAFPVLDPAWLAWIGLSERLPRALDFVPFFPWIAPVLFGVAAARWAEASGMLARLADRPPSPAEPGVLRKTLSFISRHSLAFYLVHQPILIALVWLISQAAPPDPVRSYLDSCQRGCEAQQSAGMCRRFCACTAEGLVAGDRLSALQSGRIDAADPGIAELVRQCSAKALEDE</sequence>
<evidence type="ECO:0000256" key="1">
    <source>
        <dbReference type="SAM" id="Phobius"/>
    </source>
</evidence>
<keyword evidence="1" id="KW-1133">Transmembrane helix</keyword>
<proteinExistence type="predicted"/>
<name>A0ABS6WTX5_9HYPH</name>
<dbReference type="RefSeq" id="WP_219202594.1">
    <property type="nucleotide sequence ID" value="NZ_JAHWQX010000003.1"/>
</dbReference>
<feature type="transmembrane region" description="Helical" evidence="1">
    <location>
        <begin position="235"/>
        <end position="253"/>
    </location>
</feature>
<feature type="transmembrane region" description="Helical" evidence="1">
    <location>
        <begin position="59"/>
        <end position="78"/>
    </location>
</feature>
<evidence type="ECO:0000259" key="2">
    <source>
        <dbReference type="Pfam" id="PF07786"/>
    </source>
</evidence>
<reference evidence="3" key="1">
    <citation type="submission" date="2021-07" db="EMBL/GenBank/DDBJ databases">
        <title>Pseudohoeflea marina sp. nov. a polyhydroxyalcanoate-producing bacterium.</title>
        <authorList>
            <person name="Zheng W."/>
            <person name="Yu S."/>
            <person name="Huang Y."/>
        </authorList>
    </citation>
    <scope>NUCLEOTIDE SEQUENCE</scope>
    <source>
        <strain evidence="3">DP4N28-3</strain>
    </source>
</reference>
<dbReference type="Proteomes" id="UP001430804">
    <property type="component" value="Unassembled WGS sequence"/>
</dbReference>
<feature type="transmembrane region" description="Helical" evidence="1">
    <location>
        <begin position="143"/>
        <end position="161"/>
    </location>
</feature>
<accession>A0ABS6WTX5</accession>
<evidence type="ECO:0000313" key="3">
    <source>
        <dbReference type="EMBL" id="MBW3098519.1"/>
    </source>
</evidence>
<protein>
    <submittedName>
        <fullName evidence="3">DUF1624 domain-containing protein</fullName>
    </submittedName>
</protein>
<keyword evidence="1" id="KW-0812">Transmembrane</keyword>
<keyword evidence="1" id="KW-0472">Membrane</keyword>
<keyword evidence="4" id="KW-1185">Reference proteome</keyword>
<feature type="transmembrane region" description="Helical" evidence="1">
    <location>
        <begin position="115"/>
        <end position="136"/>
    </location>
</feature>
<evidence type="ECO:0000313" key="4">
    <source>
        <dbReference type="Proteomes" id="UP001430804"/>
    </source>
</evidence>
<dbReference type="Pfam" id="PF07786">
    <property type="entry name" value="HGSNAT_cat"/>
    <property type="match status" value="1"/>
</dbReference>
<dbReference type="InterPro" id="IPR012429">
    <property type="entry name" value="HGSNAT_cat"/>
</dbReference>
<feature type="transmembrane region" description="Helical" evidence="1">
    <location>
        <begin position="20"/>
        <end position="39"/>
    </location>
</feature>
<organism evidence="3 4">
    <name type="scientific">Pseudohoeflea coraliihabitans</name>
    <dbReference type="NCBI Taxonomy" id="2860393"/>
    <lineage>
        <taxon>Bacteria</taxon>
        <taxon>Pseudomonadati</taxon>
        <taxon>Pseudomonadota</taxon>
        <taxon>Alphaproteobacteria</taxon>
        <taxon>Hyphomicrobiales</taxon>
        <taxon>Rhizobiaceae</taxon>
        <taxon>Pseudohoeflea</taxon>
    </lineage>
</organism>
<dbReference type="EMBL" id="JAHWQX010000003">
    <property type="protein sequence ID" value="MBW3098519.1"/>
    <property type="molecule type" value="Genomic_DNA"/>
</dbReference>
<feature type="domain" description="Heparan-alpha-glucosaminide N-acetyltransferase catalytic" evidence="2">
    <location>
        <begin position="17"/>
        <end position="243"/>
    </location>
</feature>
<comment type="caution">
    <text evidence="3">The sequence shown here is derived from an EMBL/GenBank/DDBJ whole genome shotgun (WGS) entry which is preliminary data.</text>
</comment>
<feature type="transmembrane region" description="Helical" evidence="1">
    <location>
        <begin position="181"/>
        <end position="201"/>
    </location>
</feature>